<keyword evidence="1" id="KW-0472">Membrane</keyword>
<keyword evidence="3" id="KW-1185">Reference proteome</keyword>
<dbReference type="Proteomes" id="UP001595851">
    <property type="component" value="Unassembled WGS sequence"/>
</dbReference>
<dbReference type="RefSeq" id="WP_357808797.1">
    <property type="nucleotide sequence ID" value="NZ_JBHSBI010000005.1"/>
</dbReference>
<evidence type="ECO:0000256" key="1">
    <source>
        <dbReference type="SAM" id="Phobius"/>
    </source>
</evidence>
<protein>
    <recommendedName>
        <fullName evidence="4">DUF2273 domain-containing protein</fullName>
    </recommendedName>
</protein>
<evidence type="ECO:0000313" key="2">
    <source>
        <dbReference type="EMBL" id="MFC4007878.1"/>
    </source>
</evidence>
<gene>
    <name evidence="2" type="ORF">ACFOY2_11630</name>
</gene>
<reference evidence="3" key="1">
    <citation type="journal article" date="2019" name="Int. J. Syst. Evol. Microbiol.">
        <title>The Global Catalogue of Microorganisms (GCM) 10K type strain sequencing project: providing services to taxonomists for standard genome sequencing and annotation.</title>
        <authorList>
            <consortium name="The Broad Institute Genomics Platform"/>
            <consortium name="The Broad Institute Genome Sequencing Center for Infectious Disease"/>
            <person name="Wu L."/>
            <person name="Ma J."/>
        </authorList>
    </citation>
    <scope>NUCLEOTIDE SEQUENCE [LARGE SCALE GENOMIC DNA]</scope>
    <source>
        <strain evidence="3">TBRC 1276</strain>
    </source>
</reference>
<dbReference type="EMBL" id="JBHSBI010000005">
    <property type="protein sequence ID" value="MFC4007878.1"/>
    <property type="molecule type" value="Genomic_DNA"/>
</dbReference>
<accession>A0ABV8G1L4</accession>
<keyword evidence="1" id="KW-0812">Transmembrane</keyword>
<feature type="transmembrane region" description="Helical" evidence="1">
    <location>
        <begin position="20"/>
        <end position="47"/>
    </location>
</feature>
<evidence type="ECO:0008006" key="4">
    <source>
        <dbReference type="Google" id="ProtNLM"/>
    </source>
</evidence>
<name>A0ABV8G1L4_9ACTN</name>
<comment type="caution">
    <text evidence="2">The sequence shown here is derived from an EMBL/GenBank/DDBJ whole genome shotgun (WGS) entry which is preliminary data.</text>
</comment>
<proteinExistence type="predicted"/>
<sequence>MNNSRNTVHWLPLIGMAVGIILGLTGAFGGLIAFLLVLVLGAVGLLVGRIAETGELNLPGQRRR</sequence>
<evidence type="ECO:0000313" key="3">
    <source>
        <dbReference type="Proteomes" id="UP001595851"/>
    </source>
</evidence>
<keyword evidence="1" id="KW-1133">Transmembrane helix</keyword>
<organism evidence="2 3">
    <name type="scientific">Nonomuraea purpurea</name>
    <dbReference type="NCBI Taxonomy" id="1849276"/>
    <lineage>
        <taxon>Bacteria</taxon>
        <taxon>Bacillati</taxon>
        <taxon>Actinomycetota</taxon>
        <taxon>Actinomycetes</taxon>
        <taxon>Streptosporangiales</taxon>
        <taxon>Streptosporangiaceae</taxon>
        <taxon>Nonomuraea</taxon>
    </lineage>
</organism>